<dbReference type="PROSITE" id="PS00383">
    <property type="entry name" value="TYR_PHOSPHATASE_1"/>
    <property type="match status" value="1"/>
</dbReference>
<dbReference type="PANTHER" id="PTHR46274:SF11">
    <property type="entry name" value="OS05G0524200 PROTEIN"/>
    <property type="match status" value="1"/>
</dbReference>
<keyword evidence="5" id="KW-0904">Protein phosphatase</keyword>
<dbReference type="GO" id="GO:0008962">
    <property type="term" value="F:phosphatidylglycerophosphatase activity"/>
    <property type="evidence" value="ECO:0007669"/>
    <property type="project" value="UniProtKB-EC"/>
</dbReference>
<feature type="domain" description="Tyrosine-protein phosphatase" evidence="14">
    <location>
        <begin position="72"/>
        <end position="219"/>
    </location>
</feature>
<keyword evidence="4" id="KW-0378">Hydrolase</keyword>
<keyword evidence="8" id="KW-1208">Phospholipid metabolism</keyword>
<dbReference type="SMART" id="SM00195">
    <property type="entry name" value="DSPc"/>
    <property type="match status" value="1"/>
</dbReference>
<dbReference type="PROSITE" id="PS50054">
    <property type="entry name" value="TYR_PHOSPHATASE_DUAL"/>
    <property type="match status" value="1"/>
</dbReference>
<feature type="region of interest" description="Disordered" evidence="13">
    <location>
        <begin position="1"/>
        <end position="25"/>
    </location>
</feature>
<dbReference type="InterPro" id="IPR000340">
    <property type="entry name" value="Dual-sp_phosphatase_cat-dom"/>
</dbReference>
<dbReference type="EC" id="3.1.3.27" evidence="10"/>
<protein>
    <recommendedName>
        <fullName evidence="10">phosphatidylglycerophosphatase</fullName>
        <ecNumber evidence="10">3.1.3.27</ecNumber>
    </recommendedName>
</protein>
<keyword evidence="7" id="KW-0594">Phospholipid biosynthesis</keyword>
<feature type="domain" description="Tyrosine specific protein phosphatases" evidence="15">
    <location>
        <begin position="140"/>
        <end position="208"/>
    </location>
</feature>
<dbReference type="PANTHER" id="PTHR46274">
    <property type="entry name" value="PHOSPHATIDYLINOSITOL PHOSPHATASE"/>
    <property type="match status" value="1"/>
</dbReference>
<comment type="pathway">
    <text evidence="9">Phospholipid metabolism; phosphatidylglycerol biosynthesis; phosphatidylglycerol from CDP-diacylglycerol: step 2/2.</text>
</comment>
<name>A0A0E0L4U1_ORYPU</name>
<evidence type="ECO:0000256" key="2">
    <source>
        <dbReference type="ARBA" id="ARBA00008601"/>
    </source>
</evidence>
<evidence type="ECO:0000313" key="16">
    <source>
        <dbReference type="EnsemblPlants" id="OPUNC05G20810.1"/>
    </source>
</evidence>
<reference evidence="16" key="2">
    <citation type="submission" date="2018-05" db="EMBL/GenBank/DDBJ databases">
        <title>OpunRS2 (Oryza punctata Reference Sequence Version 2).</title>
        <authorList>
            <person name="Zhang J."/>
            <person name="Kudrna D."/>
            <person name="Lee S."/>
            <person name="Talag J."/>
            <person name="Welchert J."/>
            <person name="Wing R.A."/>
        </authorList>
    </citation>
    <scope>NUCLEOTIDE SEQUENCE [LARGE SCALE GENOMIC DNA]</scope>
</reference>
<dbReference type="Gene3D" id="3.90.190.10">
    <property type="entry name" value="Protein tyrosine phosphatase superfamily"/>
    <property type="match status" value="1"/>
</dbReference>
<comment type="pathway">
    <text evidence="1">Lipid metabolism.</text>
</comment>
<evidence type="ECO:0000256" key="12">
    <source>
        <dbReference type="ARBA" id="ARBA00053902"/>
    </source>
</evidence>
<keyword evidence="17" id="KW-1185">Reference proteome</keyword>
<evidence type="ECO:0000313" key="17">
    <source>
        <dbReference type="Proteomes" id="UP000026962"/>
    </source>
</evidence>
<evidence type="ECO:0000256" key="10">
    <source>
        <dbReference type="ARBA" id="ARBA00024224"/>
    </source>
</evidence>
<dbReference type="Proteomes" id="UP000026962">
    <property type="component" value="Chromosome 5"/>
</dbReference>
<dbReference type="GO" id="GO:0048364">
    <property type="term" value="P:root development"/>
    <property type="evidence" value="ECO:0007669"/>
    <property type="project" value="UniProtKB-ARBA"/>
</dbReference>
<dbReference type="InterPro" id="IPR016130">
    <property type="entry name" value="Tyr_Pase_AS"/>
</dbReference>
<evidence type="ECO:0000256" key="13">
    <source>
        <dbReference type="SAM" id="MobiDB-lite"/>
    </source>
</evidence>
<comment type="catalytic activity">
    <reaction evidence="11">
        <text>a 1,2-diacyl-sn-glycero-3-phospho-(1'-sn-glycero-3'-phosphate) + H2O = a 1,2-diacyl-sn-glycero-3-phospho-(1'-sn-glycerol) + phosphate</text>
        <dbReference type="Rhea" id="RHEA:33751"/>
        <dbReference type="ChEBI" id="CHEBI:15377"/>
        <dbReference type="ChEBI" id="CHEBI:43474"/>
        <dbReference type="ChEBI" id="CHEBI:60110"/>
        <dbReference type="ChEBI" id="CHEBI:64716"/>
        <dbReference type="EC" id="3.1.3.27"/>
    </reaction>
    <physiologicalReaction direction="left-to-right" evidence="11">
        <dbReference type="Rhea" id="RHEA:33752"/>
    </physiologicalReaction>
</comment>
<dbReference type="CDD" id="cd14524">
    <property type="entry name" value="PTPMT1"/>
    <property type="match status" value="1"/>
</dbReference>
<dbReference type="GO" id="GO:0004721">
    <property type="term" value="F:phosphoprotein phosphatase activity"/>
    <property type="evidence" value="ECO:0007669"/>
    <property type="project" value="UniProtKB-KW"/>
</dbReference>
<comment type="similarity">
    <text evidence="2">Belongs to the protein-tyrosine phosphatase family. Non-receptor class dual specificity subfamily.</text>
</comment>
<evidence type="ECO:0000256" key="1">
    <source>
        <dbReference type="ARBA" id="ARBA00005189"/>
    </source>
</evidence>
<dbReference type="HOGENOM" id="CLU_047330_6_0_1"/>
<dbReference type="InterPro" id="IPR029021">
    <property type="entry name" value="Prot-tyrosine_phosphatase-like"/>
</dbReference>
<sequence length="364" mass="40737">MRIRELRDGAGGLEEAEEEEREEARGGGGGEVVAVVRLRAKRALVGAGARVLFYPTLLYNVLRNRFEAEFRWWDRIDQYVLLGAVPFSSDVPHLKQLGVRGVVTLNESYETLVPTSLYQAHGINHLEIPTRDYLFAPSLEDICQAVDFIHRNASQGGSTYVHCKAGRGRSTTIVLCYLIKYRNMTPEAALDHARSVRPRAVKLFSNLNTRCLSIENSNQTHSAKSFEESSEPFSHLTSSCLQIQSSNRTRSVRFSEQSSEAIVEAEVDGFTTEFDNEHFVLPLWEGMLAKPSSPSRCMDAVVITEEDLEGYETYADASNDAVSVEVVIRQKPMIRRLSCFLGSLKLTSNCEPSPPRRLAEVRAC</sequence>
<dbReference type="OMA" id="VIRQKPM"/>
<dbReference type="AlphaFoldDB" id="A0A0E0L4U1"/>
<proteinExistence type="inferred from homology"/>
<evidence type="ECO:0000259" key="15">
    <source>
        <dbReference type="PROSITE" id="PS50056"/>
    </source>
</evidence>
<dbReference type="EnsemblPlants" id="OPUNC05G20810.1">
    <property type="protein sequence ID" value="OPUNC05G20810.1"/>
    <property type="gene ID" value="OPUNC05G20810"/>
</dbReference>
<dbReference type="eggNOG" id="KOG1719">
    <property type="taxonomic scope" value="Eukaryota"/>
</dbReference>
<dbReference type="InterPro" id="IPR000387">
    <property type="entry name" value="Tyr_Pase_dom"/>
</dbReference>
<organism evidence="16">
    <name type="scientific">Oryza punctata</name>
    <name type="common">Red rice</name>
    <dbReference type="NCBI Taxonomy" id="4537"/>
    <lineage>
        <taxon>Eukaryota</taxon>
        <taxon>Viridiplantae</taxon>
        <taxon>Streptophyta</taxon>
        <taxon>Embryophyta</taxon>
        <taxon>Tracheophyta</taxon>
        <taxon>Spermatophyta</taxon>
        <taxon>Magnoliopsida</taxon>
        <taxon>Liliopsida</taxon>
        <taxon>Poales</taxon>
        <taxon>Poaceae</taxon>
        <taxon>BOP clade</taxon>
        <taxon>Oryzoideae</taxon>
        <taxon>Oryzeae</taxon>
        <taxon>Oryzinae</taxon>
        <taxon>Oryza</taxon>
    </lineage>
</organism>
<evidence type="ECO:0000256" key="7">
    <source>
        <dbReference type="ARBA" id="ARBA00023209"/>
    </source>
</evidence>
<evidence type="ECO:0000256" key="5">
    <source>
        <dbReference type="ARBA" id="ARBA00022912"/>
    </source>
</evidence>
<dbReference type="STRING" id="4537.A0A0E0L4U1"/>
<accession>A0A0E0L4U1</accession>
<evidence type="ECO:0000256" key="11">
    <source>
        <dbReference type="ARBA" id="ARBA00050944"/>
    </source>
</evidence>
<dbReference type="Gramene" id="OPUNC05G20810.1">
    <property type="protein sequence ID" value="OPUNC05G20810.1"/>
    <property type="gene ID" value="OPUNC05G20810"/>
</dbReference>
<dbReference type="Pfam" id="PF00782">
    <property type="entry name" value="DSPc"/>
    <property type="match status" value="1"/>
</dbReference>
<evidence type="ECO:0000256" key="4">
    <source>
        <dbReference type="ARBA" id="ARBA00022801"/>
    </source>
</evidence>
<evidence type="ECO:0000259" key="14">
    <source>
        <dbReference type="PROSITE" id="PS50054"/>
    </source>
</evidence>
<evidence type="ECO:0000256" key="8">
    <source>
        <dbReference type="ARBA" id="ARBA00023264"/>
    </source>
</evidence>
<dbReference type="InterPro" id="IPR020422">
    <property type="entry name" value="TYR_PHOSPHATASE_DUAL_dom"/>
</dbReference>
<dbReference type="SUPFAM" id="SSF52799">
    <property type="entry name" value="(Phosphotyrosine protein) phosphatases II"/>
    <property type="match status" value="1"/>
</dbReference>
<comment type="function">
    <text evidence="12">Exhibits phosphatidylglycerophosphate phosphatase activity. Involved in root growth and columella cells organization. May possess protein phosphatase activity.</text>
</comment>
<evidence type="ECO:0000256" key="3">
    <source>
        <dbReference type="ARBA" id="ARBA00022516"/>
    </source>
</evidence>
<evidence type="ECO:0000256" key="6">
    <source>
        <dbReference type="ARBA" id="ARBA00023098"/>
    </source>
</evidence>
<keyword evidence="3" id="KW-0444">Lipid biosynthesis</keyword>
<keyword evidence="6" id="KW-0443">Lipid metabolism</keyword>
<evidence type="ECO:0000256" key="9">
    <source>
        <dbReference type="ARBA" id="ARBA00024192"/>
    </source>
</evidence>
<dbReference type="InterPro" id="IPR044596">
    <property type="entry name" value="PTPMT1-like"/>
</dbReference>
<dbReference type="GO" id="GO:0008654">
    <property type="term" value="P:phospholipid biosynthetic process"/>
    <property type="evidence" value="ECO:0007669"/>
    <property type="project" value="UniProtKB-KW"/>
</dbReference>
<dbReference type="PROSITE" id="PS50056">
    <property type="entry name" value="TYR_PHOSPHATASE_2"/>
    <property type="match status" value="1"/>
</dbReference>
<reference evidence="16" key="1">
    <citation type="submission" date="2015-04" db="UniProtKB">
        <authorList>
            <consortium name="EnsemblPlants"/>
        </authorList>
    </citation>
    <scope>IDENTIFICATION</scope>
</reference>
<dbReference type="FunFam" id="3.90.190.10:FF:000051">
    <property type="entry name" value="Dual specificity phosphatase domain protein"/>
    <property type="match status" value="1"/>
</dbReference>